<comment type="caution">
    <text evidence="2">The sequence shown here is derived from an EMBL/GenBank/DDBJ whole genome shotgun (WGS) entry which is preliminary data.</text>
</comment>
<reference evidence="3" key="1">
    <citation type="journal article" date="2019" name="Int. J. Syst. Evol. Microbiol.">
        <title>The Global Catalogue of Microorganisms (GCM) 10K type strain sequencing project: providing services to taxonomists for standard genome sequencing and annotation.</title>
        <authorList>
            <consortium name="The Broad Institute Genomics Platform"/>
            <consortium name="The Broad Institute Genome Sequencing Center for Infectious Disease"/>
            <person name="Wu L."/>
            <person name="Ma J."/>
        </authorList>
    </citation>
    <scope>NUCLEOTIDE SEQUENCE [LARGE SCALE GENOMIC DNA]</scope>
    <source>
        <strain evidence="3">JCM 18459</strain>
    </source>
</reference>
<evidence type="ECO:0000313" key="3">
    <source>
        <dbReference type="Proteomes" id="UP001500221"/>
    </source>
</evidence>
<gene>
    <name evidence="2" type="ORF">GCM10023340_31900</name>
</gene>
<dbReference type="RefSeq" id="WP_345460682.1">
    <property type="nucleotide sequence ID" value="NZ_BAABKG010000004.1"/>
</dbReference>
<dbReference type="Proteomes" id="UP001500221">
    <property type="component" value="Unassembled WGS sequence"/>
</dbReference>
<keyword evidence="3" id="KW-1185">Reference proteome</keyword>
<feature type="chain" id="PRO_5045982718" evidence="1">
    <location>
        <begin position="30"/>
        <end position="231"/>
    </location>
</feature>
<protein>
    <submittedName>
        <fullName evidence="2">Uncharacterized protein</fullName>
    </submittedName>
</protein>
<name>A0ABP9PWC1_9ACTN</name>
<keyword evidence="1" id="KW-0732">Signal</keyword>
<evidence type="ECO:0000256" key="1">
    <source>
        <dbReference type="SAM" id="SignalP"/>
    </source>
</evidence>
<feature type="signal peptide" evidence="1">
    <location>
        <begin position="1"/>
        <end position="29"/>
    </location>
</feature>
<evidence type="ECO:0000313" key="2">
    <source>
        <dbReference type="EMBL" id="GAA5152116.1"/>
    </source>
</evidence>
<proteinExistence type="predicted"/>
<accession>A0ABP9PWC1</accession>
<organism evidence="2 3">
    <name type="scientific">Nocardioides marinquilinus</name>
    <dbReference type="NCBI Taxonomy" id="1210400"/>
    <lineage>
        <taxon>Bacteria</taxon>
        <taxon>Bacillati</taxon>
        <taxon>Actinomycetota</taxon>
        <taxon>Actinomycetes</taxon>
        <taxon>Propionibacteriales</taxon>
        <taxon>Nocardioidaceae</taxon>
        <taxon>Nocardioides</taxon>
    </lineage>
</organism>
<sequence length="231" mass="23040">MPHRLLRQPGAALLALGLAVGGGASYAAAQLPKDSVKAFQIAPNAVGASELATGAVSGVDVRDGSIGLADLSPGARPGPAVQQFGTTGYGATCSDDDENGEVCASLQIKLKALSTLTIQARSGWGTAAFDDTIGPGAGSDSTAATGGYCQIVVDGNVIPSTDVHVGESRAAAGGPRVLYSADGYYTGTLTTSAFVVDSAAATHTVQLRCTEVDGDVDWTRAAITVVAVPST</sequence>
<dbReference type="EMBL" id="BAABKG010000004">
    <property type="protein sequence ID" value="GAA5152116.1"/>
    <property type="molecule type" value="Genomic_DNA"/>
</dbReference>